<name>A0A521CYN7_9BACT</name>
<evidence type="ECO:0000313" key="10">
    <source>
        <dbReference type="EMBL" id="SMO64543.1"/>
    </source>
</evidence>
<keyword evidence="6 8" id="KW-1133">Transmembrane helix</keyword>
<dbReference type="OrthoDB" id="9805682at2"/>
<dbReference type="Pfam" id="PF00482">
    <property type="entry name" value="T2SSF"/>
    <property type="match status" value="2"/>
</dbReference>
<dbReference type="InterPro" id="IPR042094">
    <property type="entry name" value="T2SS_GspF_sf"/>
</dbReference>
<keyword evidence="11" id="KW-1185">Reference proteome</keyword>
<dbReference type="FunFam" id="1.20.81.30:FF:000001">
    <property type="entry name" value="Type II secretion system protein F"/>
    <property type="match status" value="2"/>
</dbReference>
<keyword evidence="4" id="KW-0997">Cell inner membrane</keyword>
<dbReference type="RefSeq" id="WP_142935776.1">
    <property type="nucleotide sequence ID" value="NZ_FXTM01000016.1"/>
</dbReference>
<dbReference type="Gene3D" id="1.20.81.30">
    <property type="entry name" value="Type II secretion system (T2SS), domain F"/>
    <property type="match status" value="2"/>
</dbReference>
<dbReference type="EMBL" id="FXTM01000016">
    <property type="protein sequence ID" value="SMO64543.1"/>
    <property type="molecule type" value="Genomic_DNA"/>
</dbReference>
<keyword evidence="5 8" id="KW-0812">Transmembrane</keyword>
<feature type="transmembrane region" description="Helical" evidence="8">
    <location>
        <begin position="170"/>
        <end position="192"/>
    </location>
</feature>
<evidence type="ECO:0000259" key="9">
    <source>
        <dbReference type="Pfam" id="PF00482"/>
    </source>
</evidence>
<dbReference type="PANTHER" id="PTHR30012:SF0">
    <property type="entry name" value="TYPE II SECRETION SYSTEM PROTEIN F-RELATED"/>
    <property type="match status" value="1"/>
</dbReference>
<proteinExistence type="inferred from homology"/>
<feature type="transmembrane region" description="Helical" evidence="8">
    <location>
        <begin position="223"/>
        <end position="241"/>
    </location>
</feature>
<evidence type="ECO:0000256" key="3">
    <source>
        <dbReference type="ARBA" id="ARBA00022475"/>
    </source>
</evidence>
<evidence type="ECO:0000256" key="5">
    <source>
        <dbReference type="ARBA" id="ARBA00022692"/>
    </source>
</evidence>
<feature type="transmembrane region" description="Helical" evidence="8">
    <location>
        <begin position="377"/>
        <end position="397"/>
    </location>
</feature>
<feature type="domain" description="Type II secretion system protein GspF" evidence="9">
    <location>
        <begin position="274"/>
        <end position="396"/>
    </location>
</feature>
<feature type="domain" description="Type II secretion system protein GspF" evidence="9">
    <location>
        <begin position="70"/>
        <end position="193"/>
    </location>
</feature>
<sequence>MPSYRYVGRDVFNRIRRGIVEADDVESAKELLLKRGLVVIEKLKEDKPLFSTEITFSLLDRVSLKDIVLFTRQLHALINAGIPLVQSLRIIKDQISNRRLKQIIDDIATYIEEGGRFHIALSKYRNIFGDLYISMIKAAEEAGTLEETLKRLAEHLEKIEQLRGKVKSAMFYPTFVLVVATVIVIGILVFVIPTFQQLYADLGGELPSLTQTVINVSNWLRDYIGWFLLGVVVLFIGFFQLRRFSKQFRYLTDLLLLKLPIFGELILKSSIANFSRTLSSMISSGINILDALQISAETANNEVIMRALLNVKEQVEKGVSLALAMSRVSIFPPMIVNMAAVGEQAGNLDTMLSKAADFYEEEVDRTVDALTSLIEPLLMVFIGSIIGVIVIAMYLPIFKIGELIK</sequence>
<comment type="subcellular location">
    <subcellularLocation>
        <location evidence="1">Cell inner membrane</location>
        <topology evidence="1">Multi-pass membrane protein</topology>
    </subcellularLocation>
</comment>
<evidence type="ECO:0000256" key="4">
    <source>
        <dbReference type="ARBA" id="ARBA00022519"/>
    </source>
</evidence>
<keyword evidence="7 8" id="KW-0472">Membrane</keyword>
<protein>
    <submittedName>
        <fullName evidence="10">Type IV pilus assembly protein PilC</fullName>
    </submittedName>
</protein>
<dbReference type="InterPro" id="IPR018076">
    <property type="entry name" value="T2SS_GspF_dom"/>
</dbReference>
<dbReference type="PANTHER" id="PTHR30012">
    <property type="entry name" value="GENERAL SECRETION PATHWAY PROTEIN"/>
    <property type="match status" value="1"/>
</dbReference>
<dbReference type="AlphaFoldDB" id="A0A521CYN7"/>
<organism evidence="10 11">
    <name type="scientific">Balnearium lithotrophicum</name>
    <dbReference type="NCBI Taxonomy" id="223788"/>
    <lineage>
        <taxon>Bacteria</taxon>
        <taxon>Pseudomonadati</taxon>
        <taxon>Aquificota</taxon>
        <taxon>Aquificia</taxon>
        <taxon>Desulfurobacteriales</taxon>
        <taxon>Desulfurobacteriaceae</taxon>
        <taxon>Balnearium</taxon>
    </lineage>
</organism>
<dbReference type="GO" id="GO:0005886">
    <property type="term" value="C:plasma membrane"/>
    <property type="evidence" value="ECO:0007669"/>
    <property type="project" value="UniProtKB-SubCell"/>
</dbReference>
<dbReference type="PRINTS" id="PR00812">
    <property type="entry name" value="BCTERIALGSPF"/>
</dbReference>
<dbReference type="GO" id="GO:0015628">
    <property type="term" value="P:protein secretion by the type II secretion system"/>
    <property type="evidence" value="ECO:0007669"/>
    <property type="project" value="TreeGrafter"/>
</dbReference>
<evidence type="ECO:0000256" key="7">
    <source>
        <dbReference type="ARBA" id="ARBA00023136"/>
    </source>
</evidence>
<dbReference type="Proteomes" id="UP000317315">
    <property type="component" value="Unassembled WGS sequence"/>
</dbReference>
<reference evidence="10 11" key="1">
    <citation type="submission" date="2017-05" db="EMBL/GenBank/DDBJ databases">
        <authorList>
            <person name="Varghese N."/>
            <person name="Submissions S."/>
        </authorList>
    </citation>
    <scope>NUCLEOTIDE SEQUENCE [LARGE SCALE GENOMIC DNA]</scope>
    <source>
        <strain evidence="10 11">DSM 16304</strain>
    </source>
</reference>
<evidence type="ECO:0000256" key="1">
    <source>
        <dbReference type="ARBA" id="ARBA00004429"/>
    </source>
</evidence>
<evidence type="ECO:0000256" key="8">
    <source>
        <dbReference type="SAM" id="Phobius"/>
    </source>
</evidence>
<dbReference type="InterPro" id="IPR003004">
    <property type="entry name" value="GspF/PilC"/>
</dbReference>
<keyword evidence="3" id="KW-1003">Cell membrane</keyword>
<evidence type="ECO:0000313" key="11">
    <source>
        <dbReference type="Proteomes" id="UP000317315"/>
    </source>
</evidence>
<accession>A0A521CYN7</accession>
<evidence type="ECO:0000256" key="2">
    <source>
        <dbReference type="ARBA" id="ARBA00005745"/>
    </source>
</evidence>
<gene>
    <name evidence="10" type="ORF">SAMN06269117_1167</name>
</gene>
<evidence type="ECO:0000256" key="6">
    <source>
        <dbReference type="ARBA" id="ARBA00022989"/>
    </source>
</evidence>
<comment type="similarity">
    <text evidence="2">Belongs to the GSP F family.</text>
</comment>